<reference evidence="2 3" key="1">
    <citation type="journal article" date="2009" name="J. Bacteriol.">
        <title>Complete genome sequence of Robiginitalea biformata HTCC2501.</title>
        <authorList>
            <person name="Oh H.M."/>
            <person name="Giovannoni S.J."/>
            <person name="Lee K."/>
            <person name="Ferriera S."/>
            <person name="Johnson J."/>
            <person name="Cho J.C."/>
        </authorList>
    </citation>
    <scope>NUCLEOTIDE SEQUENCE [LARGE SCALE GENOMIC DNA]</scope>
    <source>
        <strain evidence="3">ATCC BAA-864 / HTCC2501 / KCTC 12146</strain>
    </source>
</reference>
<evidence type="ECO:0000256" key="1">
    <source>
        <dbReference type="SAM" id="Phobius"/>
    </source>
</evidence>
<dbReference type="STRING" id="313596.RB2501_14039"/>
<sequence>MSTKKVQDINVKVVAINAAVSAIATAITLAVVGKFFSNKPAGLSIPAKLLANLPLERQSALADMHTIMNVNNAKFLAENLPDPGSLPPEFYQRLTPPQVGNLAFVAQHSRMDYARDHAREILINFKKYA</sequence>
<keyword evidence="3" id="KW-1185">Reference proteome</keyword>
<dbReference type="Proteomes" id="UP000009049">
    <property type="component" value="Chromosome"/>
</dbReference>
<protein>
    <submittedName>
        <fullName evidence="2">Uncharacterized protein</fullName>
    </submittedName>
</protein>
<gene>
    <name evidence="2" type="ordered locus">RB2501_14039</name>
</gene>
<dbReference type="KEGG" id="rbi:RB2501_14039"/>
<feature type="transmembrane region" description="Helical" evidence="1">
    <location>
        <begin position="12"/>
        <end position="36"/>
    </location>
</feature>
<proteinExistence type="predicted"/>
<evidence type="ECO:0000313" key="3">
    <source>
        <dbReference type="Proteomes" id="UP000009049"/>
    </source>
</evidence>
<dbReference type="AlphaFoldDB" id="A4CKQ5"/>
<dbReference type="RefSeq" id="WP_015754771.1">
    <property type="nucleotide sequence ID" value="NC_013222.1"/>
</dbReference>
<organism evidence="2 3">
    <name type="scientific">Robiginitalea biformata (strain ATCC BAA-864 / DSM 15991 / KCTC 12146 / HTCC2501)</name>
    <dbReference type="NCBI Taxonomy" id="313596"/>
    <lineage>
        <taxon>Bacteria</taxon>
        <taxon>Pseudomonadati</taxon>
        <taxon>Bacteroidota</taxon>
        <taxon>Flavobacteriia</taxon>
        <taxon>Flavobacteriales</taxon>
        <taxon>Flavobacteriaceae</taxon>
        <taxon>Robiginitalea</taxon>
    </lineage>
</organism>
<keyword evidence="1" id="KW-1133">Transmembrane helix</keyword>
<dbReference type="EMBL" id="CP001712">
    <property type="protein sequence ID" value="EAR15454.1"/>
    <property type="molecule type" value="Genomic_DNA"/>
</dbReference>
<dbReference type="HOGENOM" id="CLU_1947199_0_0_10"/>
<keyword evidence="1" id="KW-0812">Transmembrane</keyword>
<name>A4CKQ5_ROBBH</name>
<keyword evidence="1" id="KW-0472">Membrane</keyword>
<evidence type="ECO:0000313" key="2">
    <source>
        <dbReference type="EMBL" id="EAR15454.1"/>
    </source>
</evidence>
<accession>A4CKQ5</accession>